<organism evidence="2 3">
    <name type="scientific">Pararhodobacter zhoushanensis</name>
    <dbReference type="NCBI Taxonomy" id="2479545"/>
    <lineage>
        <taxon>Bacteria</taxon>
        <taxon>Pseudomonadati</taxon>
        <taxon>Pseudomonadota</taxon>
        <taxon>Alphaproteobacteria</taxon>
        <taxon>Rhodobacterales</taxon>
        <taxon>Paracoccaceae</taxon>
        <taxon>Pararhodobacter</taxon>
    </lineage>
</organism>
<keyword evidence="3" id="KW-1185">Reference proteome</keyword>
<evidence type="ECO:0000313" key="2">
    <source>
        <dbReference type="EMBL" id="MCW1934488.1"/>
    </source>
</evidence>
<gene>
    <name evidence="2" type="ORF">OKW52_20075</name>
</gene>
<proteinExistence type="predicted"/>
<feature type="chain" id="PRO_5045170771" description="Peptidase C-terminal archaeal/bacterial domain-containing protein" evidence="1">
    <location>
        <begin position="20"/>
        <end position="588"/>
    </location>
</feature>
<evidence type="ECO:0000256" key="1">
    <source>
        <dbReference type="SAM" id="SignalP"/>
    </source>
</evidence>
<feature type="signal peptide" evidence="1">
    <location>
        <begin position="1"/>
        <end position="19"/>
    </location>
</feature>
<dbReference type="EMBL" id="JAPDFL010000001">
    <property type="protein sequence ID" value="MCW1934488.1"/>
    <property type="molecule type" value="Genomic_DNA"/>
</dbReference>
<accession>A0ABT3H419</accession>
<protein>
    <recommendedName>
        <fullName evidence="4">Peptidase C-terminal archaeal/bacterial domain-containing protein</fullName>
    </recommendedName>
</protein>
<evidence type="ECO:0008006" key="4">
    <source>
        <dbReference type="Google" id="ProtNLM"/>
    </source>
</evidence>
<sequence>MSTAAAALLLPMTAGVALAQSSGFAIEIGPGTDPYASTRIGARVFGTATDPAASFVRGCQGAMIPEASGAAFEVTDRMETLAFTAAGDGLRSLVVGSPNGLYQCALADDEGFVSTQLAGVAPGRYTVWLGGDEGSTIDARLFASERAVSAMELFGLNVARLGEPRAGRFVFAASAETGRQDLVQGGVLYANTEMRPLAPESCWGYSQFDAADAVLTLDADGDDFSIFAISDRDLVMAVVDPSGQVHCNDDVFELNPGVTLTGAAGDYQIFVGGYGQGGDGSTYDLFASVGAPAFSNVIVDLDGEPRAGTISFDLSDAGQGQLLATGPVNAFDPVNLLPMSSDCRGYTDLSAPDLVMTLDAAEPMISLYARSETDLVMAVRAPDGSWSCNDDSFELNPGLSFTDAQPGEYLVYVGAYMPDVTGEYNLYASMGSPNWAGAVPAGGSMAPDSLNVTAEPTVGTLSFGPDTLLDPRIIFDIEASTTEAFGMGTGCAGFLSPSQPDLVVDAQSGLPQLMIYMVGDVDSTLAVVGPDGQIYCNDDFEQLNPGVMIPNPQPGPYAVFAGSYGGDGGLATLGVTIASPQWVMDREH</sequence>
<dbReference type="RefSeq" id="WP_264507275.1">
    <property type="nucleotide sequence ID" value="NZ_JAPDFL010000001.1"/>
</dbReference>
<reference evidence="2 3" key="1">
    <citation type="submission" date="2022-10" db="EMBL/GenBank/DDBJ databases">
        <title>Pararhodobacter sp. nov., isolated from marine algae.</title>
        <authorList>
            <person name="Choi B.J."/>
            <person name="Kim J.M."/>
            <person name="Lee J.K."/>
            <person name="Choi D.G."/>
            <person name="Jeon C.O."/>
        </authorList>
    </citation>
    <scope>NUCLEOTIDE SEQUENCE [LARGE SCALE GENOMIC DNA]</scope>
    <source>
        <strain evidence="2 3">ZQ420</strain>
    </source>
</reference>
<evidence type="ECO:0000313" key="3">
    <source>
        <dbReference type="Proteomes" id="UP001208938"/>
    </source>
</evidence>
<keyword evidence="1" id="KW-0732">Signal</keyword>
<comment type="caution">
    <text evidence="2">The sequence shown here is derived from an EMBL/GenBank/DDBJ whole genome shotgun (WGS) entry which is preliminary data.</text>
</comment>
<dbReference type="Proteomes" id="UP001208938">
    <property type="component" value="Unassembled WGS sequence"/>
</dbReference>
<name>A0ABT3H419_9RHOB</name>